<dbReference type="RefSeq" id="XP_049315242.1">
    <property type="nucleotide sequence ID" value="XM_049459285.1"/>
</dbReference>
<feature type="transmembrane region" description="Helical" evidence="2">
    <location>
        <begin position="432"/>
        <end position="454"/>
    </location>
</feature>
<evidence type="ECO:0000313" key="6">
    <source>
        <dbReference type="RefSeq" id="XP_049315241.1"/>
    </source>
</evidence>
<feature type="compositionally biased region" description="Low complexity" evidence="1">
    <location>
        <begin position="290"/>
        <end position="311"/>
    </location>
</feature>
<feature type="region of interest" description="Disordered" evidence="1">
    <location>
        <begin position="177"/>
        <end position="200"/>
    </location>
</feature>
<protein>
    <submittedName>
        <fullName evidence="6 7">Venom dipeptidyl peptidase 4 isoform X1</fullName>
    </submittedName>
</protein>
<dbReference type="RefSeq" id="XP_049315241.1">
    <property type="nucleotide sequence ID" value="XM_049459284.1"/>
</dbReference>
<dbReference type="Gene3D" id="3.40.50.1820">
    <property type="entry name" value="alpha/beta hydrolase"/>
    <property type="match status" value="1"/>
</dbReference>
<dbReference type="GeneID" id="105227202"/>
<dbReference type="PANTHER" id="PTHR11731:SF192">
    <property type="entry name" value="IP17501P"/>
    <property type="match status" value="1"/>
</dbReference>
<dbReference type="PANTHER" id="PTHR11731">
    <property type="entry name" value="PROTEASE FAMILY S9B,C DIPEPTIDYL-PEPTIDASE IV-RELATED"/>
    <property type="match status" value="1"/>
</dbReference>
<keyword evidence="2" id="KW-0472">Membrane</keyword>
<feature type="domain" description="Peptidase S9 prolyl oligopeptidase catalytic" evidence="3">
    <location>
        <begin position="994"/>
        <end position="1198"/>
    </location>
</feature>
<feature type="region of interest" description="Disordered" evidence="1">
    <location>
        <begin position="290"/>
        <end position="369"/>
    </location>
</feature>
<dbReference type="InterPro" id="IPR001375">
    <property type="entry name" value="Peptidase_S9_cat"/>
</dbReference>
<dbReference type="InterPro" id="IPR029058">
    <property type="entry name" value="AB_hydrolase_fold"/>
</dbReference>
<evidence type="ECO:0000259" key="4">
    <source>
        <dbReference type="Pfam" id="PF00930"/>
    </source>
</evidence>
<keyword evidence="5" id="KW-1185">Reference proteome</keyword>
<accession>A0ABM3K1A5</accession>
<dbReference type="SUPFAM" id="SSF82171">
    <property type="entry name" value="DPP6 N-terminal domain-like"/>
    <property type="match status" value="1"/>
</dbReference>
<dbReference type="SUPFAM" id="SSF53474">
    <property type="entry name" value="alpha/beta-Hydrolases"/>
    <property type="match status" value="1"/>
</dbReference>
<feature type="region of interest" description="Disordered" evidence="1">
    <location>
        <begin position="228"/>
        <end position="275"/>
    </location>
</feature>
<organism evidence="5 6">
    <name type="scientific">Bactrocera dorsalis</name>
    <name type="common">Oriental fruit fly</name>
    <name type="synonym">Dacus dorsalis</name>
    <dbReference type="NCBI Taxonomy" id="27457"/>
    <lineage>
        <taxon>Eukaryota</taxon>
        <taxon>Metazoa</taxon>
        <taxon>Ecdysozoa</taxon>
        <taxon>Arthropoda</taxon>
        <taxon>Hexapoda</taxon>
        <taxon>Insecta</taxon>
        <taxon>Pterygota</taxon>
        <taxon>Neoptera</taxon>
        <taxon>Endopterygota</taxon>
        <taxon>Diptera</taxon>
        <taxon>Brachycera</taxon>
        <taxon>Muscomorpha</taxon>
        <taxon>Tephritoidea</taxon>
        <taxon>Tephritidae</taxon>
        <taxon>Bactrocera</taxon>
        <taxon>Bactrocera</taxon>
    </lineage>
</organism>
<feature type="region of interest" description="Disordered" evidence="1">
    <location>
        <begin position="86"/>
        <end position="112"/>
    </location>
</feature>
<gene>
    <name evidence="6 7" type="primary">LOC105227202</name>
</gene>
<evidence type="ECO:0000313" key="5">
    <source>
        <dbReference type="Proteomes" id="UP001652620"/>
    </source>
</evidence>
<keyword evidence="2" id="KW-0812">Transmembrane</keyword>
<dbReference type="Pfam" id="PF00326">
    <property type="entry name" value="Peptidase_S9"/>
    <property type="match status" value="1"/>
</dbReference>
<sequence>MSTGNDIVNAEAAPASALPMSQMPAAPTPANDQYLPATHPYFHHCKQQQQQQQQQKQQQLLLQHQQQSTLQSQRCVMRIPMQQHMTTSQQQQQQQLTLQQQQQQQPTYAAPKPQQYQYHNNSAGMHANHVGNHVNAGGNMPLYGAGSSNIGVAGAELSKSSGPTVTFDEFTEFYWPHDSKQQQQHQAQQKQHPQHATPHNNCNNIDIGGVDVRISAVALNEASIANASTSSTGGRTFITPADIPPPPPHPPNISTRKRHLGASKSVEERSTRDAGRCQCEHPIEFVAQPQQQQLQPAQLPQVSLQQQQAHQSYGSHHSVYLPTQQQPQQQQQQQTQPTYRPHTLNQCAHNSDYNHLPPPPPATLTRADSHRSHHNLMAVASSSYYKNRFFDDAPLPPPSHLSTSSLSSKTTFETRQLKNLGYSPMKIRKLRIILGTIAALVVIALLAVALTFIIKAGDDDDVTPQENDNGLHLDEVITGALSAHRFNGTWTPQSRILFRENNSIVEYDVKTKKKRVLLYDEHRQYSVFEMSADRELLLLAKNLSKYFRHSFFAQYDIYNITSGQILPLMINGVQQLLLFAQWAPVGNGLIINFERNLYYKPTAYAEAIPLTSDENIAILNGIPDWVYEEEVFSTNIATWFNPTGTHIAFIKFDDSPTPAINLPIYGEANEPRFQYPLTKFIPYPKAGTPNPRVSLYTADLARAAKGSEFLTQIPVPSSLNTENDYIISAVEWLDSERVLSVWMNRIQNLAYLQVFDGVRRLEIYNIESKTGWVNLFTPPFKNRDGSRIALVLPQLQDDQTYYRQICTLSTKTAGGAVETLTKGKFVVEGILHWDTASDVIFYMANTEQQSQVAHVYAIKAETGRTPQCLTCGLHVSGDVQQTYYEVSFSHERQMAITSDGPGIPMTVLYEWNWENDQVVLKKVIDWELNTELRAKLKLKAMPTYEIHTFPIAGNFTAKVLLQLPPNLDRSGNTKYPLLVDVYGGPDSTSVLDRWMIDWGTYLSSNQSVIYAKIDGRGSGSRGDKLLHSIYLKLGTLEITDQVDVTRQLQQKFSFIDANHTGIWGWSYGGYAAAMALANDDSQVFRCAASVAPVTDWSYYDSIYTERYMSLPKLNEAGYANSQLTTRAQRLRGKKFMLIHGTLDDNVHYQQAMILAKNLERFDILFKQISYTDEDHSLASVRPHLYHSLDRFFGDCFGNKRMMSRWNGK</sequence>
<feature type="compositionally biased region" description="Basic and acidic residues" evidence="1">
    <location>
        <begin position="265"/>
        <end position="275"/>
    </location>
</feature>
<keyword evidence="2" id="KW-1133">Transmembrane helix</keyword>
<dbReference type="Pfam" id="PF00930">
    <property type="entry name" value="DPPIV_N"/>
    <property type="match status" value="1"/>
</dbReference>
<evidence type="ECO:0000256" key="2">
    <source>
        <dbReference type="SAM" id="Phobius"/>
    </source>
</evidence>
<reference evidence="6 7" key="1">
    <citation type="submission" date="2025-05" db="UniProtKB">
        <authorList>
            <consortium name="RefSeq"/>
        </authorList>
    </citation>
    <scope>IDENTIFICATION</scope>
    <source>
        <tissue evidence="6 7">Adult</tissue>
    </source>
</reference>
<feature type="compositionally biased region" description="Low complexity" evidence="1">
    <location>
        <begin position="322"/>
        <end position="338"/>
    </location>
</feature>
<dbReference type="Proteomes" id="UP001652620">
    <property type="component" value="Chromosome 5"/>
</dbReference>
<evidence type="ECO:0000259" key="3">
    <source>
        <dbReference type="Pfam" id="PF00326"/>
    </source>
</evidence>
<dbReference type="Gene3D" id="2.140.10.30">
    <property type="entry name" value="Dipeptidylpeptidase IV, N-terminal domain"/>
    <property type="match status" value="1"/>
</dbReference>
<evidence type="ECO:0000256" key="1">
    <source>
        <dbReference type="SAM" id="MobiDB-lite"/>
    </source>
</evidence>
<feature type="compositionally biased region" description="Polar residues" evidence="1">
    <location>
        <begin position="343"/>
        <end position="353"/>
    </location>
</feature>
<feature type="domain" description="Dipeptidylpeptidase IV N-terminal" evidence="4">
    <location>
        <begin position="531"/>
        <end position="904"/>
    </location>
</feature>
<dbReference type="InterPro" id="IPR050278">
    <property type="entry name" value="Serine_Prot_S9B/DPPIV"/>
</dbReference>
<feature type="compositionally biased region" description="Pro residues" evidence="1">
    <location>
        <begin position="242"/>
        <end position="251"/>
    </location>
</feature>
<name>A0ABM3K1A5_BACDO</name>
<dbReference type="InterPro" id="IPR002469">
    <property type="entry name" value="Peptidase_S9B_N"/>
</dbReference>
<evidence type="ECO:0000313" key="7">
    <source>
        <dbReference type="RefSeq" id="XP_049315242.1"/>
    </source>
</evidence>
<proteinExistence type="predicted"/>
<feature type="compositionally biased region" description="Low complexity" evidence="1">
    <location>
        <begin position="181"/>
        <end position="199"/>
    </location>
</feature>